<protein>
    <submittedName>
        <fullName evidence="1">Uncharacterized protein</fullName>
    </submittedName>
</protein>
<sequence length="46" mass="5230">MVCYKNEYEKKNSGILIRPENSTWAKSYDGSSLLPPLPIYNSPIPD</sequence>
<name>A0A8S5S0K8_9CAUD</name>
<dbReference type="EMBL" id="BK032511">
    <property type="protein sequence ID" value="DAF44572.1"/>
    <property type="molecule type" value="Genomic_DNA"/>
</dbReference>
<accession>A0A8S5S0K8</accession>
<evidence type="ECO:0000313" key="1">
    <source>
        <dbReference type="EMBL" id="DAF44572.1"/>
    </source>
</evidence>
<proteinExistence type="predicted"/>
<organism evidence="1">
    <name type="scientific">Podoviridae sp. ct8Lf7</name>
    <dbReference type="NCBI Taxonomy" id="2827723"/>
    <lineage>
        <taxon>Viruses</taxon>
        <taxon>Duplodnaviria</taxon>
        <taxon>Heunggongvirae</taxon>
        <taxon>Uroviricota</taxon>
        <taxon>Caudoviricetes</taxon>
    </lineage>
</organism>
<reference evidence="1" key="1">
    <citation type="journal article" date="2021" name="Proc. Natl. Acad. Sci. U.S.A.">
        <title>A Catalog of Tens of Thousands of Viruses from Human Metagenomes Reveals Hidden Associations with Chronic Diseases.</title>
        <authorList>
            <person name="Tisza M.J."/>
            <person name="Buck C.B."/>
        </authorList>
    </citation>
    <scope>NUCLEOTIDE SEQUENCE</scope>
    <source>
        <strain evidence="1">Ct8Lf7</strain>
    </source>
</reference>